<evidence type="ECO:0000256" key="1">
    <source>
        <dbReference type="ARBA" id="ARBA00005695"/>
    </source>
</evidence>
<evidence type="ECO:0000313" key="7">
    <source>
        <dbReference type="Proteomes" id="UP000007347"/>
    </source>
</evidence>
<dbReference type="RefSeq" id="WP_014956523.1">
    <property type="nucleotide sequence ID" value="NC_018645.1"/>
</dbReference>
<dbReference type="CDD" id="cd08493">
    <property type="entry name" value="PBP2_DppA_like"/>
    <property type="match status" value="1"/>
</dbReference>
<dbReference type="Gene3D" id="3.40.190.10">
    <property type="entry name" value="Periplasmic binding protein-like II"/>
    <property type="match status" value="1"/>
</dbReference>
<feature type="domain" description="Solute-binding protein family 5" evidence="5">
    <location>
        <begin position="76"/>
        <end position="438"/>
    </location>
</feature>
<evidence type="ECO:0000256" key="4">
    <source>
        <dbReference type="SAM" id="SignalP"/>
    </source>
</evidence>
<dbReference type="InterPro" id="IPR000914">
    <property type="entry name" value="SBP_5_dom"/>
</dbReference>
<dbReference type="PANTHER" id="PTHR30290:SF9">
    <property type="entry name" value="OLIGOPEPTIDE-BINDING PROTEIN APPA"/>
    <property type="match status" value="1"/>
</dbReference>
<dbReference type="AlphaFoldDB" id="K0NDZ9"/>
<dbReference type="KEGG" id="dto:TOL2_C10110"/>
<dbReference type="GO" id="GO:0015833">
    <property type="term" value="P:peptide transport"/>
    <property type="evidence" value="ECO:0007669"/>
    <property type="project" value="TreeGrafter"/>
</dbReference>
<dbReference type="GO" id="GO:0043190">
    <property type="term" value="C:ATP-binding cassette (ABC) transporter complex"/>
    <property type="evidence" value="ECO:0007669"/>
    <property type="project" value="InterPro"/>
</dbReference>
<dbReference type="HOGENOM" id="CLU_017028_7_0_7"/>
<dbReference type="Gene3D" id="3.10.105.10">
    <property type="entry name" value="Dipeptide-binding Protein, Domain 3"/>
    <property type="match status" value="1"/>
</dbReference>
<proteinExistence type="inferred from homology"/>
<comment type="similarity">
    <text evidence="1">Belongs to the bacterial solute-binding protein 5 family.</text>
</comment>
<evidence type="ECO:0000313" key="6">
    <source>
        <dbReference type="EMBL" id="CCK79176.1"/>
    </source>
</evidence>
<name>K0NDZ9_DESTT</name>
<keyword evidence="2" id="KW-0813">Transport</keyword>
<dbReference type="GO" id="GO:0030288">
    <property type="term" value="C:outer membrane-bounded periplasmic space"/>
    <property type="evidence" value="ECO:0007669"/>
    <property type="project" value="UniProtKB-ARBA"/>
</dbReference>
<dbReference type="InterPro" id="IPR039424">
    <property type="entry name" value="SBP_5"/>
</dbReference>
<dbReference type="SUPFAM" id="SSF53850">
    <property type="entry name" value="Periplasmic binding protein-like II"/>
    <property type="match status" value="1"/>
</dbReference>
<keyword evidence="3 4" id="KW-0732">Signal</keyword>
<evidence type="ECO:0000259" key="5">
    <source>
        <dbReference type="Pfam" id="PF00496"/>
    </source>
</evidence>
<feature type="chain" id="PRO_5003835105" evidence="4">
    <location>
        <begin position="20"/>
        <end position="522"/>
    </location>
</feature>
<dbReference type="EMBL" id="FO203503">
    <property type="protein sequence ID" value="CCK79176.1"/>
    <property type="molecule type" value="Genomic_DNA"/>
</dbReference>
<dbReference type="Proteomes" id="UP000007347">
    <property type="component" value="Chromosome"/>
</dbReference>
<dbReference type="PATRIC" id="fig|651182.5.peg.1219"/>
<feature type="signal peptide" evidence="4">
    <location>
        <begin position="1"/>
        <end position="19"/>
    </location>
</feature>
<dbReference type="GO" id="GO:1904680">
    <property type="term" value="F:peptide transmembrane transporter activity"/>
    <property type="evidence" value="ECO:0007669"/>
    <property type="project" value="TreeGrafter"/>
</dbReference>
<gene>
    <name evidence="6" type="primary">gsiB2</name>
    <name evidence="6" type="ordered locus">TOL2_C10110</name>
</gene>
<sequence>MKKTLIKFFAICFAITIFAPITLAEKSPKMGGTLVFGRGEDAITLDPAKISDTESWKVAANIFEGLVRYKDDSGAIEPALASSWKTLEENTQWIFHLRKDVLFHDGTPLTADAVVFSIMRQLDPTHTYHQKNCHYAGFMYEYIQTVTALDAHTVKITLERPYAPFLANLAMIPSAIVNPVTVKKMNGDIEKTAVGTGPFIFKEWVPGDRIIIKKNNTYWDRPAFLDQVIFKIIRNNKSRLLALNTSAIHAMDGLDPNILKKIIKSDQLTLDMKPGLNVGYMAMNMDKKPFDQLKVRLAVNHAVNKKNLVKFFFQDLGIPAKNPIPPTLWSHNDDIIDYEYNPKKAKQLLREAGFENGFKTKLWYPPKPNIYMPQPPEIARAIKANLAAVGIKVTLATWPWKEYLKKVFNGEHEMVLFGWVGDNGDPDNFLYVLLDKDNAVKPNSSNFAFFKNDRSHDLLVRAQQIMNKEKRSVLYRNAQKIIHENAPWVPLVHAKSILAFQKTIHAIEQVLIEIRFKNAWID</sequence>
<keyword evidence="7" id="KW-1185">Reference proteome</keyword>
<dbReference type="PANTHER" id="PTHR30290">
    <property type="entry name" value="PERIPLASMIC BINDING COMPONENT OF ABC TRANSPORTER"/>
    <property type="match status" value="1"/>
</dbReference>
<dbReference type="PIRSF" id="PIRSF002741">
    <property type="entry name" value="MppA"/>
    <property type="match status" value="1"/>
</dbReference>
<evidence type="ECO:0000256" key="2">
    <source>
        <dbReference type="ARBA" id="ARBA00022448"/>
    </source>
</evidence>
<accession>K0NDZ9</accession>
<dbReference type="Gene3D" id="3.90.76.10">
    <property type="entry name" value="Dipeptide-binding Protein, Domain 1"/>
    <property type="match status" value="1"/>
</dbReference>
<dbReference type="STRING" id="651182.TOL2_C10110"/>
<dbReference type="InterPro" id="IPR030678">
    <property type="entry name" value="Peptide/Ni-bd"/>
</dbReference>
<dbReference type="Pfam" id="PF00496">
    <property type="entry name" value="SBP_bac_5"/>
    <property type="match status" value="1"/>
</dbReference>
<reference evidence="6 7" key="1">
    <citation type="journal article" date="2013" name="Environ. Microbiol.">
        <title>Complete genome, catabolic sub-proteomes and key-metabolites of Desulfobacula toluolica Tol2, a marine, aromatic compound-degrading, sulfate-reducing bacterium.</title>
        <authorList>
            <person name="Wohlbrand L."/>
            <person name="Jacob J.H."/>
            <person name="Kube M."/>
            <person name="Mussmann M."/>
            <person name="Jarling R."/>
            <person name="Beck A."/>
            <person name="Amann R."/>
            <person name="Wilkes H."/>
            <person name="Reinhardt R."/>
            <person name="Rabus R."/>
        </authorList>
    </citation>
    <scope>NUCLEOTIDE SEQUENCE [LARGE SCALE GENOMIC DNA]</scope>
    <source>
        <strain evidence="7">DSM 7467 / Tol2</strain>
    </source>
</reference>
<protein>
    <submittedName>
        <fullName evidence="6">GsiB2: glutathione-binding protein</fullName>
    </submittedName>
</protein>
<evidence type="ECO:0000256" key="3">
    <source>
        <dbReference type="ARBA" id="ARBA00022729"/>
    </source>
</evidence>
<organism evidence="6 7">
    <name type="scientific">Desulfobacula toluolica (strain DSM 7467 / Tol2)</name>
    <dbReference type="NCBI Taxonomy" id="651182"/>
    <lineage>
        <taxon>Bacteria</taxon>
        <taxon>Pseudomonadati</taxon>
        <taxon>Thermodesulfobacteriota</taxon>
        <taxon>Desulfobacteria</taxon>
        <taxon>Desulfobacterales</taxon>
        <taxon>Desulfobacteraceae</taxon>
        <taxon>Desulfobacula</taxon>
    </lineage>
</organism>